<name>A0ABM5QNS7_9CORY</name>
<feature type="region of interest" description="Disordered" evidence="3">
    <location>
        <begin position="28"/>
        <end position="88"/>
    </location>
</feature>
<dbReference type="EMBL" id="CP008944">
    <property type="protein sequence ID" value="AIG64496.1"/>
    <property type="molecule type" value="Genomic_DNA"/>
</dbReference>
<proteinExistence type="predicted"/>
<dbReference type="InterPro" id="IPR016191">
    <property type="entry name" value="Ribonuclease/ribotoxin"/>
</dbReference>
<dbReference type="Proteomes" id="UP000028504">
    <property type="component" value="Chromosome"/>
</dbReference>
<sequence length="183" mass="18959">MSAKKSAGPLAGASAVLLAVAATWFGLSTTDTAPDPADTAPGATDPAPNTTETGATSTAPNPADSPRGSAASSPAAAPGGVRTCPLAELPDQAAEVTELVVSGGPFKHPNNDGTRFGNYEGHLPDKPRDYYREYTVDTPGLSHRGQRRIITGGTTATNPERWYYTADHYDTFCEIPDAPQASN</sequence>
<gene>
    <name evidence="5" type="ORF">CATYP_07755</name>
</gene>
<keyword evidence="2" id="KW-0378">Hydrolase</keyword>
<evidence type="ECO:0000256" key="1">
    <source>
        <dbReference type="ARBA" id="ARBA00022722"/>
    </source>
</evidence>
<evidence type="ECO:0000313" key="5">
    <source>
        <dbReference type="EMBL" id="AIG64496.1"/>
    </source>
</evidence>
<organism evidence="5 6">
    <name type="scientific">Corynebacterium atypicum</name>
    <dbReference type="NCBI Taxonomy" id="191610"/>
    <lineage>
        <taxon>Bacteria</taxon>
        <taxon>Bacillati</taxon>
        <taxon>Actinomycetota</taxon>
        <taxon>Actinomycetes</taxon>
        <taxon>Mycobacteriales</taxon>
        <taxon>Corynebacteriaceae</taxon>
        <taxon>Corynebacterium</taxon>
    </lineage>
</organism>
<dbReference type="InterPro" id="IPR000026">
    <property type="entry name" value="N1-like"/>
</dbReference>
<dbReference type="Pfam" id="PF00545">
    <property type="entry name" value="Ribonuclease"/>
    <property type="match status" value="1"/>
</dbReference>
<accession>A0ABM5QNS7</accession>
<protein>
    <submittedName>
        <fullName evidence="5">Uncharacterized protein</fullName>
    </submittedName>
</protein>
<dbReference type="Gene3D" id="3.10.450.30">
    <property type="entry name" value="Microbial ribonucleases"/>
    <property type="match status" value="1"/>
</dbReference>
<feature type="compositionally biased region" description="Low complexity" evidence="3">
    <location>
        <begin position="62"/>
        <end position="80"/>
    </location>
</feature>
<evidence type="ECO:0000256" key="3">
    <source>
        <dbReference type="SAM" id="MobiDB-lite"/>
    </source>
</evidence>
<evidence type="ECO:0000256" key="2">
    <source>
        <dbReference type="ARBA" id="ARBA00022801"/>
    </source>
</evidence>
<feature type="chain" id="PRO_5046529542" evidence="4">
    <location>
        <begin position="34"/>
        <end position="183"/>
    </location>
</feature>
<dbReference type="RefSeq" id="WP_038606295.1">
    <property type="nucleotide sequence ID" value="NZ_CP008944.1"/>
</dbReference>
<keyword evidence="6" id="KW-1185">Reference proteome</keyword>
<keyword evidence="4" id="KW-0732">Signal</keyword>
<dbReference type="SUPFAM" id="SSF53933">
    <property type="entry name" value="Microbial ribonucleases"/>
    <property type="match status" value="1"/>
</dbReference>
<keyword evidence="1" id="KW-0540">Nuclease</keyword>
<evidence type="ECO:0000313" key="6">
    <source>
        <dbReference type="Proteomes" id="UP000028504"/>
    </source>
</evidence>
<evidence type="ECO:0000256" key="4">
    <source>
        <dbReference type="SAM" id="SignalP"/>
    </source>
</evidence>
<feature type="signal peptide" evidence="4">
    <location>
        <begin position="1"/>
        <end position="33"/>
    </location>
</feature>
<feature type="compositionally biased region" description="Low complexity" evidence="3">
    <location>
        <begin position="29"/>
        <end position="51"/>
    </location>
</feature>
<reference evidence="5 6" key="1">
    <citation type="submission" date="2014-07" db="EMBL/GenBank/DDBJ databases">
        <title>Complete genome sequence of Corynebacterium atypicum DSM 44849: identifiction of the mycolic acid biosynthesis genes.</title>
        <authorList>
            <person name="Tippelt A."/>
            <person name="Mollmann S."/>
            <person name="Albersmeier A."/>
            <person name="Jaenicke S."/>
            <person name="Ruckert C."/>
            <person name="Tauch A."/>
        </authorList>
    </citation>
    <scope>NUCLEOTIDE SEQUENCE [LARGE SCALE GENOMIC DNA]</scope>
    <source>
        <strain evidence="5 6">R2070</strain>
    </source>
</reference>